<dbReference type="Pfam" id="PF00494">
    <property type="entry name" value="SQS_PSY"/>
    <property type="match status" value="1"/>
</dbReference>
<name>A0A916VYX9_9HYPH</name>
<keyword evidence="2" id="KW-1185">Reference proteome</keyword>
<dbReference type="RefSeq" id="WP_127070985.1">
    <property type="nucleotide sequence ID" value="NZ_BMKB01000003.1"/>
</dbReference>
<gene>
    <name evidence="1" type="primary">crtB</name>
    <name evidence="1" type="ORF">GCM10011499_24220</name>
</gene>
<dbReference type="InterPro" id="IPR002060">
    <property type="entry name" value="Squ/phyt_synthse"/>
</dbReference>
<dbReference type="GO" id="GO:0016765">
    <property type="term" value="F:transferase activity, transferring alkyl or aryl (other than methyl) groups"/>
    <property type="evidence" value="ECO:0007669"/>
    <property type="project" value="UniProtKB-ARBA"/>
</dbReference>
<reference evidence="1 2" key="1">
    <citation type="journal article" date="2014" name="Int. J. Syst. Evol. Microbiol.">
        <title>Complete genome sequence of Corynebacterium casei LMG S-19264T (=DSM 44701T), isolated from a smear-ripened cheese.</title>
        <authorList>
            <consortium name="US DOE Joint Genome Institute (JGI-PGF)"/>
            <person name="Walter F."/>
            <person name="Albersmeier A."/>
            <person name="Kalinowski J."/>
            <person name="Ruckert C."/>
        </authorList>
    </citation>
    <scope>NUCLEOTIDE SEQUENCE [LARGE SCALE GENOMIC DNA]</scope>
    <source>
        <strain evidence="1 2">CGMCC 1.15896</strain>
    </source>
</reference>
<organism evidence="1 2">
    <name type="scientific">Pelagibacterium lentulum</name>
    <dbReference type="NCBI Taxonomy" id="2029865"/>
    <lineage>
        <taxon>Bacteria</taxon>
        <taxon>Pseudomonadati</taxon>
        <taxon>Pseudomonadota</taxon>
        <taxon>Alphaproteobacteria</taxon>
        <taxon>Hyphomicrobiales</taxon>
        <taxon>Devosiaceae</taxon>
        <taxon>Pelagibacterium</taxon>
    </lineage>
</organism>
<dbReference type="Gene3D" id="1.10.600.10">
    <property type="entry name" value="Farnesyl Diphosphate Synthase"/>
    <property type="match status" value="1"/>
</dbReference>
<evidence type="ECO:0000313" key="2">
    <source>
        <dbReference type="Proteomes" id="UP000596977"/>
    </source>
</evidence>
<evidence type="ECO:0000313" key="1">
    <source>
        <dbReference type="EMBL" id="GGA53240.1"/>
    </source>
</evidence>
<dbReference type="Proteomes" id="UP000596977">
    <property type="component" value="Unassembled WGS sequence"/>
</dbReference>
<proteinExistence type="predicted"/>
<sequence length="293" mass="31943">MEQSGSFALAANELRALDHERYLASLMLPADRRGAAQAILAFASEVAAVRERVSEPSTGEIRLQWWIDALEGQGHGAVRSNPVADALFQTLDRHDLPTGPLVRLLAARRFDLYNDPMIDLSQFEGYSGETVSILFQYMAMILNREAADQSGDAAGHLGVALALAGHLRAFGYNAARGQLFLPLSVFTAHGVREREIYAGKPSEALDASLMQISELCAEHHAKAQAAIAALPQDIRPAFASIALLPHAMAQHGALKGEAAFQPTRTASPFAQLLRMMWWSIKQGRHVSTRRPDL</sequence>
<dbReference type="AlphaFoldDB" id="A0A916VYX9"/>
<dbReference type="SUPFAM" id="SSF48576">
    <property type="entry name" value="Terpenoid synthases"/>
    <property type="match status" value="1"/>
</dbReference>
<protein>
    <submittedName>
        <fullName evidence="1">Phytoene synthase</fullName>
    </submittedName>
</protein>
<comment type="caution">
    <text evidence="1">The sequence shown here is derived from an EMBL/GenBank/DDBJ whole genome shotgun (WGS) entry which is preliminary data.</text>
</comment>
<dbReference type="EMBL" id="BMKB01000003">
    <property type="protein sequence ID" value="GGA53240.1"/>
    <property type="molecule type" value="Genomic_DNA"/>
</dbReference>
<dbReference type="InterPro" id="IPR008949">
    <property type="entry name" value="Isoprenoid_synthase_dom_sf"/>
</dbReference>
<dbReference type="OrthoDB" id="9814909at2"/>
<accession>A0A916VYX9</accession>
<dbReference type="PANTHER" id="PTHR31480">
    <property type="entry name" value="BIFUNCTIONAL LYCOPENE CYCLASE/PHYTOENE SYNTHASE"/>
    <property type="match status" value="1"/>
</dbReference>